<gene>
    <name evidence="1" type="ORF">OLC1_LOCUS9886</name>
</gene>
<accession>A0AAV1CZJ2</accession>
<keyword evidence="2" id="KW-1185">Reference proteome</keyword>
<dbReference type="Proteomes" id="UP001161247">
    <property type="component" value="Chromosome 3"/>
</dbReference>
<dbReference type="AlphaFoldDB" id="A0AAV1CZJ2"/>
<evidence type="ECO:0000313" key="2">
    <source>
        <dbReference type="Proteomes" id="UP001161247"/>
    </source>
</evidence>
<evidence type="ECO:0000313" key="1">
    <source>
        <dbReference type="EMBL" id="CAI9099958.1"/>
    </source>
</evidence>
<dbReference type="EMBL" id="OX459120">
    <property type="protein sequence ID" value="CAI9099958.1"/>
    <property type="molecule type" value="Genomic_DNA"/>
</dbReference>
<protein>
    <submittedName>
        <fullName evidence="1">OLC1v1036861C1</fullName>
    </submittedName>
</protein>
<name>A0AAV1CZJ2_OLDCO</name>
<organism evidence="1 2">
    <name type="scientific">Oldenlandia corymbosa var. corymbosa</name>
    <dbReference type="NCBI Taxonomy" id="529605"/>
    <lineage>
        <taxon>Eukaryota</taxon>
        <taxon>Viridiplantae</taxon>
        <taxon>Streptophyta</taxon>
        <taxon>Embryophyta</taxon>
        <taxon>Tracheophyta</taxon>
        <taxon>Spermatophyta</taxon>
        <taxon>Magnoliopsida</taxon>
        <taxon>eudicotyledons</taxon>
        <taxon>Gunneridae</taxon>
        <taxon>Pentapetalae</taxon>
        <taxon>asterids</taxon>
        <taxon>lamiids</taxon>
        <taxon>Gentianales</taxon>
        <taxon>Rubiaceae</taxon>
        <taxon>Rubioideae</taxon>
        <taxon>Spermacoceae</taxon>
        <taxon>Hedyotis-Oldenlandia complex</taxon>
        <taxon>Oldenlandia</taxon>
    </lineage>
</organism>
<proteinExistence type="predicted"/>
<reference evidence="1" key="1">
    <citation type="submission" date="2023-03" db="EMBL/GenBank/DDBJ databases">
        <authorList>
            <person name="Julca I."/>
        </authorList>
    </citation>
    <scope>NUCLEOTIDE SEQUENCE</scope>
</reference>
<sequence length="170" mass="19067">MAANTPDKYSGYLPGKLVQEILKWLPAKSLMRFKPNVLRISTPFPILTEAVNPPLSNSNGGGDNNKIEVGVVENPIEMTIELPRELGDGNFRVLGILPDGKQLMHFSEFSAPRGGDLVRVHLYDPCTREREEILINLVRYTKSHMPFLKSDDLLVSCYEENLISLKCLIS</sequence>